<dbReference type="InterPro" id="IPR003779">
    <property type="entry name" value="CMD-like"/>
</dbReference>
<dbReference type="PANTHER" id="PTHR34846:SF5">
    <property type="entry name" value="CARBOXYMUCONOLACTONE DECARBOXYLASE-LIKE DOMAIN-CONTAINING PROTEIN"/>
    <property type="match status" value="1"/>
</dbReference>
<dbReference type="Pfam" id="PF02627">
    <property type="entry name" value="CMD"/>
    <property type="match status" value="1"/>
</dbReference>
<dbReference type="SUPFAM" id="SSF69118">
    <property type="entry name" value="AhpD-like"/>
    <property type="match status" value="1"/>
</dbReference>
<dbReference type="Proteomes" id="UP000540191">
    <property type="component" value="Unassembled WGS sequence"/>
</dbReference>
<reference evidence="2 3" key="1">
    <citation type="submission" date="2020-08" db="EMBL/GenBank/DDBJ databases">
        <title>Sequencing the genomes of 1000 actinobacteria strains.</title>
        <authorList>
            <person name="Klenk H.-P."/>
        </authorList>
    </citation>
    <scope>NUCLEOTIDE SEQUENCE [LARGE SCALE GENOMIC DNA]</scope>
    <source>
        <strain evidence="2 3">DSM 23974</strain>
    </source>
</reference>
<dbReference type="NCBIfam" id="TIGR00778">
    <property type="entry name" value="ahpD_dom"/>
    <property type="match status" value="1"/>
</dbReference>
<dbReference type="InterPro" id="IPR004675">
    <property type="entry name" value="AhpD_core"/>
</dbReference>
<evidence type="ECO:0000313" key="2">
    <source>
        <dbReference type="EMBL" id="MBB4734495.1"/>
    </source>
</evidence>
<sequence length="168" mass="18528">MSSDAAPDRQDPLRFYLDKAAPSVWSSLVAWRQDVDAAAAQAGLDPQTVELVCLRVSQLNGCAFCLDTHLRSAVKAGVSEQRLALLPAWREAESVYSEQEQAALELAEALTRLEGHEQLQVAQLLSHPRLSDDQYAAVQWLTVLMNATNRISMASHHPVRPREAEARG</sequence>
<evidence type="ECO:0000259" key="1">
    <source>
        <dbReference type="Pfam" id="PF02627"/>
    </source>
</evidence>
<dbReference type="InterPro" id="IPR029032">
    <property type="entry name" value="AhpD-like"/>
</dbReference>
<feature type="domain" description="Carboxymuconolactone decarboxylase-like" evidence="1">
    <location>
        <begin position="32"/>
        <end position="109"/>
    </location>
</feature>
<dbReference type="PANTHER" id="PTHR34846">
    <property type="entry name" value="4-CARBOXYMUCONOLACTONE DECARBOXYLASE FAMILY PROTEIN (AFU_ORTHOLOGUE AFUA_6G11590)"/>
    <property type="match status" value="1"/>
</dbReference>
<comment type="caution">
    <text evidence="2">The sequence shown here is derived from an EMBL/GenBank/DDBJ whole genome shotgun (WGS) entry which is preliminary data.</text>
</comment>
<keyword evidence="2" id="KW-0560">Oxidoreductase</keyword>
<keyword evidence="2" id="KW-0575">Peroxidase</keyword>
<dbReference type="Gene3D" id="1.20.1290.10">
    <property type="entry name" value="AhpD-like"/>
    <property type="match status" value="1"/>
</dbReference>
<dbReference type="GO" id="GO:0051920">
    <property type="term" value="F:peroxiredoxin activity"/>
    <property type="evidence" value="ECO:0007669"/>
    <property type="project" value="InterPro"/>
</dbReference>
<evidence type="ECO:0000313" key="3">
    <source>
        <dbReference type="Proteomes" id="UP000540191"/>
    </source>
</evidence>
<dbReference type="RefSeq" id="WP_184240705.1">
    <property type="nucleotide sequence ID" value="NZ_JACHNA010000001.1"/>
</dbReference>
<protein>
    <submittedName>
        <fullName evidence="2">AhpD family alkylhydroperoxidase</fullName>
    </submittedName>
</protein>
<gene>
    <name evidence="2" type="ORF">HDA30_000003</name>
</gene>
<accession>A0A7W7GKS6</accession>
<proteinExistence type="predicted"/>
<organism evidence="2 3">
    <name type="scientific">Micrococcus cohnii</name>
    <dbReference type="NCBI Taxonomy" id="993416"/>
    <lineage>
        <taxon>Bacteria</taxon>
        <taxon>Bacillati</taxon>
        <taxon>Actinomycetota</taxon>
        <taxon>Actinomycetes</taxon>
        <taxon>Micrococcales</taxon>
        <taxon>Micrococcaceae</taxon>
        <taxon>Micrococcus</taxon>
    </lineage>
</organism>
<name>A0A7W7GKS6_9MICC</name>
<keyword evidence="3" id="KW-1185">Reference proteome</keyword>
<dbReference type="EMBL" id="JACHNA010000001">
    <property type="protein sequence ID" value="MBB4734495.1"/>
    <property type="molecule type" value="Genomic_DNA"/>
</dbReference>
<dbReference type="AlphaFoldDB" id="A0A7W7GKS6"/>